<organism evidence="1 2">
    <name type="scientific">Cylicostephanus goldi</name>
    <name type="common">Nematode worm</name>
    <dbReference type="NCBI Taxonomy" id="71465"/>
    <lineage>
        <taxon>Eukaryota</taxon>
        <taxon>Metazoa</taxon>
        <taxon>Ecdysozoa</taxon>
        <taxon>Nematoda</taxon>
        <taxon>Chromadorea</taxon>
        <taxon>Rhabditida</taxon>
        <taxon>Rhabditina</taxon>
        <taxon>Rhabditomorpha</taxon>
        <taxon>Strongyloidea</taxon>
        <taxon>Strongylidae</taxon>
        <taxon>Cylicostephanus</taxon>
    </lineage>
</organism>
<accession>A0A3P7N845</accession>
<evidence type="ECO:0000313" key="1">
    <source>
        <dbReference type="EMBL" id="VDN36020.1"/>
    </source>
</evidence>
<protein>
    <submittedName>
        <fullName evidence="1">Uncharacterized protein</fullName>
    </submittedName>
</protein>
<gene>
    <name evidence="1" type="ORF">CGOC_LOCUS13096</name>
</gene>
<evidence type="ECO:0000313" key="2">
    <source>
        <dbReference type="Proteomes" id="UP000271889"/>
    </source>
</evidence>
<dbReference type="Proteomes" id="UP000271889">
    <property type="component" value="Unassembled WGS sequence"/>
</dbReference>
<sequence length="180" mass="20386">MARKGETCIFRMVPSRPTLHQLTAPMKLPVSFFPAGNDTPAIAAQPWELEFIFGSDEKVAAFELLDYSLTTAPVWGVNASSIYKFTKADGQVDFQGHDKNAFKCSNSDLPLSNSSTIDLKNVNVLAFAHLDQPEFPKQQSQFFYLFFDRHLHRSVGQFFLIGKVYWNFPYMCCVLASKRS</sequence>
<dbReference type="OrthoDB" id="6232933at2759"/>
<reference evidence="1 2" key="1">
    <citation type="submission" date="2018-11" db="EMBL/GenBank/DDBJ databases">
        <authorList>
            <consortium name="Pathogen Informatics"/>
        </authorList>
    </citation>
    <scope>NUCLEOTIDE SEQUENCE [LARGE SCALE GENOMIC DNA]</scope>
</reference>
<dbReference type="EMBL" id="UYRV01128252">
    <property type="protein sequence ID" value="VDN36020.1"/>
    <property type="molecule type" value="Genomic_DNA"/>
</dbReference>
<keyword evidence="2" id="KW-1185">Reference proteome</keyword>
<proteinExistence type="predicted"/>
<name>A0A3P7N845_CYLGO</name>
<dbReference type="AlphaFoldDB" id="A0A3P7N845"/>